<feature type="compositionally biased region" description="Polar residues" evidence="5">
    <location>
        <begin position="16"/>
        <end position="30"/>
    </location>
</feature>
<evidence type="ECO:0000256" key="1">
    <source>
        <dbReference type="ARBA" id="ARBA00004123"/>
    </source>
</evidence>
<dbReference type="InterPro" id="IPR051187">
    <property type="entry name" value="Pre-mRNA_3'-end_processing_reg"/>
</dbReference>
<feature type="region of interest" description="Disordered" evidence="5">
    <location>
        <begin position="140"/>
        <end position="263"/>
    </location>
</feature>
<dbReference type="Proteomes" id="UP001057375">
    <property type="component" value="Unassembled WGS sequence"/>
</dbReference>
<evidence type="ECO:0000256" key="3">
    <source>
        <dbReference type="ARBA" id="ARBA00022664"/>
    </source>
</evidence>
<evidence type="ECO:0000256" key="4">
    <source>
        <dbReference type="ARBA" id="ARBA00023242"/>
    </source>
</evidence>
<comment type="similarity">
    <text evidence="2">Belongs to the FIP1 family.</text>
</comment>
<comment type="subcellular location">
    <subcellularLocation>
        <location evidence="1">Nucleus</location>
    </subcellularLocation>
</comment>
<reference evidence="7" key="1">
    <citation type="submission" date="2022-03" db="EMBL/GenBank/DDBJ databases">
        <title>Draft genome sequence of Aduncisulcus paluster, a free-living microaerophilic Fornicata.</title>
        <authorList>
            <person name="Yuyama I."/>
            <person name="Kume K."/>
            <person name="Tamura T."/>
            <person name="Inagaki Y."/>
            <person name="Hashimoto T."/>
        </authorList>
    </citation>
    <scope>NUCLEOTIDE SEQUENCE</scope>
    <source>
        <strain evidence="7">NY0171</strain>
    </source>
</reference>
<feature type="region of interest" description="Disordered" evidence="5">
    <location>
        <begin position="1"/>
        <end position="53"/>
    </location>
</feature>
<dbReference type="PANTHER" id="PTHR13484">
    <property type="entry name" value="FIP1-LIKE 1 PROTEIN"/>
    <property type="match status" value="1"/>
</dbReference>
<gene>
    <name evidence="7" type="ORF">ADUPG1_013214</name>
</gene>
<evidence type="ECO:0000313" key="8">
    <source>
        <dbReference type="Proteomes" id="UP001057375"/>
    </source>
</evidence>
<evidence type="ECO:0000256" key="2">
    <source>
        <dbReference type="ARBA" id="ARBA00007459"/>
    </source>
</evidence>
<comment type="caution">
    <text evidence="7">The sequence shown here is derived from an EMBL/GenBank/DDBJ whole genome shotgun (WGS) entry which is preliminary data.</text>
</comment>
<evidence type="ECO:0000313" key="7">
    <source>
        <dbReference type="EMBL" id="GKT26024.1"/>
    </source>
</evidence>
<dbReference type="Pfam" id="PF05182">
    <property type="entry name" value="Fip1"/>
    <property type="match status" value="1"/>
</dbReference>
<dbReference type="EMBL" id="BQXS01012631">
    <property type="protein sequence ID" value="GKT26024.1"/>
    <property type="molecule type" value="Genomic_DNA"/>
</dbReference>
<dbReference type="InterPro" id="IPR007854">
    <property type="entry name" value="Fip1_dom"/>
</dbReference>
<accession>A0ABQ5K248</accession>
<feature type="compositionally biased region" description="Low complexity" evidence="5">
    <location>
        <begin position="190"/>
        <end position="214"/>
    </location>
</feature>
<feature type="domain" description="Pre-mRNA polyadenylation factor Fip1" evidence="6">
    <location>
        <begin position="83"/>
        <end position="125"/>
    </location>
</feature>
<evidence type="ECO:0000259" key="6">
    <source>
        <dbReference type="Pfam" id="PF05182"/>
    </source>
</evidence>
<proteinExistence type="inferred from homology"/>
<evidence type="ECO:0000256" key="5">
    <source>
        <dbReference type="SAM" id="MobiDB-lite"/>
    </source>
</evidence>
<feature type="compositionally biased region" description="Basic and acidic residues" evidence="5">
    <location>
        <begin position="154"/>
        <end position="189"/>
    </location>
</feature>
<dbReference type="PANTHER" id="PTHR13484:SF0">
    <property type="entry name" value="PRE-MRNA 3'-END-PROCESSING FACTOR FIP1"/>
    <property type="match status" value="1"/>
</dbReference>
<organism evidence="7 8">
    <name type="scientific">Aduncisulcus paluster</name>
    <dbReference type="NCBI Taxonomy" id="2918883"/>
    <lineage>
        <taxon>Eukaryota</taxon>
        <taxon>Metamonada</taxon>
        <taxon>Carpediemonas-like organisms</taxon>
        <taxon>Aduncisulcus</taxon>
    </lineage>
</organism>
<keyword evidence="3" id="KW-0507">mRNA processing</keyword>
<sequence>MDDSESSSGEPMVLIDQSSAQALAQATPQVTEPITETKTEIEPGMKPSGIESYGAPTDSALNVAFHTTRHWPAPMYKGKHIFEVNIEDLADAPWRRGEGDITDYFNYGFTEETWKLYCRLQMMMRKEVSILYEKGIVRQPKPAQSHRFKQQGYGRDDGPGGYDGGRRDGGYRDGGHHGGDRDGGYRGSRDSSYGGRDSSYGGRDSSYGGRDGSYASRDGGGQRGRDNFRRDSRDKRSWGKKPFDAGKGMGQGRYGKDQRGGGM</sequence>
<protein>
    <submittedName>
        <fullName evidence="7">FIPS3/FIPS5-like protein</fullName>
    </submittedName>
</protein>
<keyword evidence="4" id="KW-0539">Nucleus</keyword>
<name>A0ABQ5K248_9EUKA</name>
<feature type="compositionally biased region" description="Basic and acidic residues" evidence="5">
    <location>
        <begin position="254"/>
        <end position="263"/>
    </location>
</feature>
<keyword evidence="8" id="KW-1185">Reference proteome</keyword>
<feature type="compositionally biased region" description="Basic and acidic residues" evidence="5">
    <location>
        <begin position="223"/>
        <end position="244"/>
    </location>
</feature>